<comment type="caution">
    <text evidence="1">The sequence shown here is derived from an EMBL/GenBank/DDBJ whole genome shotgun (WGS) entry which is preliminary data.</text>
</comment>
<gene>
    <name evidence="1" type="ORF">DQ384_26105</name>
</gene>
<dbReference type="OrthoDB" id="5125973at2"/>
<protein>
    <submittedName>
        <fullName evidence="1">Uncharacterized protein</fullName>
    </submittedName>
</protein>
<reference evidence="1 2" key="1">
    <citation type="submission" date="2018-06" db="EMBL/GenBank/DDBJ databases">
        <title>Sphaerisporangium craniellae sp. nov., isolated from a marine sponge in the South China Sea.</title>
        <authorList>
            <person name="Li L."/>
        </authorList>
    </citation>
    <scope>NUCLEOTIDE SEQUENCE [LARGE SCALE GENOMIC DNA]</scope>
    <source>
        <strain evidence="1 2">CCTCC AA 208026</strain>
    </source>
</reference>
<proteinExistence type="predicted"/>
<evidence type="ECO:0000313" key="1">
    <source>
        <dbReference type="EMBL" id="RCG27386.1"/>
    </source>
</evidence>
<organism evidence="1 2">
    <name type="scientific">Sphaerisporangium album</name>
    <dbReference type="NCBI Taxonomy" id="509200"/>
    <lineage>
        <taxon>Bacteria</taxon>
        <taxon>Bacillati</taxon>
        <taxon>Actinomycetota</taxon>
        <taxon>Actinomycetes</taxon>
        <taxon>Streptosporangiales</taxon>
        <taxon>Streptosporangiaceae</taxon>
        <taxon>Sphaerisporangium</taxon>
    </lineage>
</organism>
<dbReference type="AlphaFoldDB" id="A0A367FAI2"/>
<dbReference type="Proteomes" id="UP000253094">
    <property type="component" value="Unassembled WGS sequence"/>
</dbReference>
<name>A0A367FAI2_9ACTN</name>
<evidence type="ECO:0000313" key="2">
    <source>
        <dbReference type="Proteomes" id="UP000253094"/>
    </source>
</evidence>
<sequence length="66" mass="7287">MGCAGVRPAQTEFTPSGCRWCGVAKHDHLQRWTAQAGWHTWAPPTQEQIKTRMRARAAARAAGATR</sequence>
<accession>A0A367FAI2</accession>
<keyword evidence="2" id="KW-1185">Reference proteome</keyword>
<dbReference type="EMBL" id="QOIL01000016">
    <property type="protein sequence ID" value="RCG27386.1"/>
    <property type="molecule type" value="Genomic_DNA"/>
</dbReference>